<dbReference type="Proteomes" id="UP000278006">
    <property type="component" value="Unassembled WGS sequence"/>
</dbReference>
<evidence type="ECO:0000256" key="1">
    <source>
        <dbReference type="SAM" id="MobiDB-lite"/>
    </source>
</evidence>
<sequence>MSGYSCPASSQRGQATAEFIVALLVMIPLFMGVYYLARYADVKHSAIQASRYVAFERTWDPAGKVKSAQQLADETRARFFLPVSRNDGVISHKDSVANANPSSHRIPLWSDLTYQPLLARFSDVAIKEVPAGQLNSGLVGALQDKLAKPVFRLPDSGVMRAEVTVSLADVAHYEVLRNIQVGLPAATAIGAGAWNASGANVGSDSVCQRIKPAVLTTYTEPAVSVLGALMVPFEKYRPEGNLTKPDYAPPGSVRTHPGDQNRSYPQQNGNKC</sequence>
<evidence type="ECO:0000313" key="5">
    <source>
        <dbReference type="Proteomes" id="UP000278006"/>
    </source>
</evidence>
<dbReference type="OrthoDB" id="8908989at2"/>
<dbReference type="RefSeq" id="WP_122230214.1">
    <property type="nucleotide sequence ID" value="NZ_RDQO01000004.1"/>
</dbReference>
<dbReference type="InterPro" id="IPR012495">
    <property type="entry name" value="TadE-like_dom"/>
</dbReference>
<protein>
    <submittedName>
        <fullName evidence="4">Pilus assembly protein</fullName>
    </submittedName>
</protein>
<dbReference type="EMBL" id="RDQO01000004">
    <property type="protein sequence ID" value="RMX04877.1"/>
    <property type="molecule type" value="Genomic_DNA"/>
</dbReference>
<gene>
    <name evidence="4" type="ORF">D8I35_13530</name>
</gene>
<feature type="compositionally biased region" description="Polar residues" evidence="1">
    <location>
        <begin position="258"/>
        <end position="272"/>
    </location>
</feature>
<evidence type="ECO:0000256" key="2">
    <source>
        <dbReference type="SAM" id="Phobius"/>
    </source>
</evidence>
<comment type="caution">
    <text evidence="4">The sequence shown here is derived from an EMBL/GenBank/DDBJ whole genome shotgun (WGS) entry which is preliminary data.</text>
</comment>
<feature type="domain" description="TadE-like" evidence="3">
    <location>
        <begin position="13"/>
        <end position="52"/>
    </location>
</feature>
<evidence type="ECO:0000313" key="4">
    <source>
        <dbReference type="EMBL" id="RMX04877.1"/>
    </source>
</evidence>
<evidence type="ECO:0000259" key="3">
    <source>
        <dbReference type="Pfam" id="PF07811"/>
    </source>
</evidence>
<reference evidence="4 5" key="1">
    <citation type="submission" date="2018-10" db="EMBL/GenBank/DDBJ databases">
        <title>Draft genome of Cortibacter populi DSM10536.</title>
        <authorList>
            <person name="Bernier A.-M."/>
            <person name="Bernard K."/>
        </authorList>
    </citation>
    <scope>NUCLEOTIDE SEQUENCE [LARGE SCALE GENOMIC DNA]</scope>
    <source>
        <strain evidence="4 5">DSM 105136</strain>
    </source>
</reference>
<name>A0A3M6QPB0_9BURK</name>
<dbReference type="AlphaFoldDB" id="A0A3M6QPB0"/>
<keyword evidence="2" id="KW-0472">Membrane</keyword>
<keyword evidence="2" id="KW-1133">Transmembrane helix</keyword>
<organism evidence="4 5">
    <name type="scientific">Corticibacter populi</name>
    <dbReference type="NCBI Taxonomy" id="1550736"/>
    <lineage>
        <taxon>Bacteria</taxon>
        <taxon>Pseudomonadati</taxon>
        <taxon>Pseudomonadota</taxon>
        <taxon>Betaproteobacteria</taxon>
        <taxon>Burkholderiales</taxon>
        <taxon>Comamonadaceae</taxon>
        <taxon>Corticibacter</taxon>
    </lineage>
</organism>
<accession>A0A3M6QPB0</accession>
<keyword evidence="2" id="KW-0812">Transmembrane</keyword>
<feature type="region of interest" description="Disordered" evidence="1">
    <location>
        <begin position="241"/>
        <end position="272"/>
    </location>
</feature>
<feature type="transmembrane region" description="Helical" evidence="2">
    <location>
        <begin position="19"/>
        <end position="37"/>
    </location>
</feature>
<dbReference type="Pfam" id="PF07811">
    <property type="entry name" value="TadE"/>
    <property type="match status" value="1"/>
</dbReference>
<proteinExistence type="predicted"/>
<keyword evidence="5" id="KW-1185">Reference proteome</keyword>